<evidence type="ECO:0000256" key="1">
    <source>
        <dbReference type="ARBA" id="ARBA00007583"/>
    </source>
</evidence>
<evidence type="ECO:0000313" key="9">
    <source>
        <dbReference type="EMBL" id="ORB13442.1"/>
    </source>
</evidence>
<reference evidence="8 11" key="2">
    <citation type="journal article" date="2019" name="Emerg. Microbes Infect.">
        <title>Comprehensive subspecies identification of 175 nontuberculous mycobacteria species based on 7547 genomic profiles.</title>
        <authorList>
            <person name="Matsumoto Y."/>
            <person name="Kinjo T."/>
            <person name="Motooka D."/>
            <person name="Nabeya D."/>
            <person name="Jung N."/>
            <person name="Uechi K."/>
            <person name="Horii T."/>
            <person name="Iida T."/>
            <person name="Fujita J."/>
            <person name="Nakamura S."/>
        </authorList>
    </citation>
    <scope>NUCLEOTIDE SEQUENCE [LARGE SCALE GENOMIC DNA]</scope>
    <source>
        <strain evidence="8 11">JCM 16367</strain>
    </source>
</reference>
<evidence type="ECO:0000313" key="11">
    <source>
        <dbReference type="Proteomes" id="UP000466894"/>
    </source>
</evidence>
<keyword evidence="3" id="KW-0270">Exopolysaccharide synthesis</keyword>
<dbReference type="GO" id="GO:0000271">
    <property type="term" value="P:polysaccharide biosynthetic process"/>
    <property type="evidence" value="ECO:0007669"/>
    <property type="project" value="UniProtKB-KW"/>
</dbReference>
<comment type="similarity">
    <text evidence="1">Belongs to the stealth family.</text>
</comment>
<dbReference type="Pfam" id="PF11380">
    <property type="entry name" value="Stealth_CR2"/>
    <property type="match status" value="1"/>
</dbReference>
<dbReference type="InterPro" id="IPR031358">
    <property type="entry name" value="Stealth_CR1"/>
</dbReference>
<feature type="domain" description="Stealth protein CR2 conserved region 2" evidence="4">
    <location>
        <begin position="239"/>
        <end position="343"/>
    </location>
</feature>
<dbReference type="InterPro" id="IPR031356">
    <property type="entry name" value="Stealth_CR4"/>
</dbReference>
<feature type="domain" description="Stealth protein CR3 conserved region 3" evidence="6">
    <location>
        <begin position="389"/>
        <end position="435"/>
    </location>
</feature>
<evidence type="ECO:0000259" key="6">
    <source>
        <dbReference type="Pfam" id="PF17102"/>
    </source>
</evidence>
<dbReference type="EMBL" id="MVIC01000024">
    <property type="protein sequence ID" value="ORB13442.1"/>
    <property type="molecule type" value="Genomic_DNA"/>
</dbReference>
<dbReference type="InterPro" id="IPR021520">
    <property type="entry name" value="Stealth_CR2"/>
</dbReference>
<name>A0A7I7PF30_9MYCO</name>
<dbReference type="PANTHER" id="PTHR24045">
    <property type="match status" value="1"/>
</dbReference>
<dbReference type="InterPro" id="IPR031357">
    <property type="entry name" value="Stealth_CR3"/>
</dbReference>
<sequence length="532" mass="60208">MTKNASRDGVRSNRRVDKPLIVTKRGKIARLESSLTPHEAQIEDLVFLRKVLTKGDIPFLLIRDHKNRPVLAIAIELRPAVERELITACAAEPMYAKTVDAPGLSPVLVAEDGLSTSSDPRIVRLYRRRIAPGGFRYGPRFGVELQFWEFEKTAVRAPVENSLTRAVLPREELAPATVKLYGYKWPTIAGMFVPHTSDVTFDIDMVFSWVDGGDPEFRARRAAQMSQHVVGEGDEAEARFRQIDELKYALRSVNMFAPWVRRIFIATDSMVPAWLAEHPKITIVRAEEHFSDPAALPTYNSHAVESRLHHIPELAEHFLYSNDDMFFGRPVKASMFFSPGGVTRFIEAKTRIGLGANDPTRSGFENAARVNRQLLFDRFGQLITRHLEHTAVPLRKSVLSEMEREFPEEFARTQASAFRSATDISVTNSFYHYYALMTGRAVQQEKARVLYVDTTTREGLNLLAALRKKRGYDFFCLNDGSFPEVSAAERTQRVTRFLERYFPIPAPWEKVTADLDQPGFSEPTTLTPSTGA</sequence>
<evidence type="ECO:0000256" key="2">
    <source>
        <dbReference type="ARBA" id="ARBA00022679"/>
    </source>
</evidence>
<keyword evidence="10" id="KW-1185">Reference proteome</keyword>
<dbReference type="KEGG" id="mnv:MNVI_24600"/>
<evidence type="ECO:0000259" key="4">
    <source>
        <dbReference type="Pfam" id="PF11380"/>
    </source>
</evidence>
<reference evidence="9 10" key="1">
    <citation type="submission" date="2017-02" db="EMBL/GenBank/DDBJ databases">
        <title>The new phylogeny of genus Mycobacterium.</title>
        <authorList>
            <person name="Tortoli E."/>
            <person name="Trovato A."/>
            <person name="Cirillo D.M."/>
        </authorList>
    </citation>
    <scope>NUCLEOTIDE SEQUENCE [LARGE SCALE GENOMIC DNA]</scope>
    <source>
        <strain evidence="9 10">DSM 45145</strain>
    </source>
</reference>
<evidence type="ECO:0000259" key="7">
    <source>
        <dbReference type="Pfam" id="PF17103"/>
    </source>
</evidence>
<dbReference type="InterPro" id="IPR047141">
    <property type="entry name" value="Stealth"/>
</dbReference>
<proteinExistence type="inferred from homology"/>
<dbReference type="AlphaFoldDB" id="A0A7I7PF30"/>
<evidence type="ECO:0000313" key="8">
    <source>
        <dbReference type="EMBL" id="BBY07142.1"/>
    </source>
</evidence>
<gene>
    <name evidence="8" type="primary">cpsY_1</name>
    <name evidence="9" type="ORF">BST37_13555</name>
    <name evidence="8" type="ORF">MNVI_24600</name>
</gene>
<reference evidence="8" key="3">
    <citation type="submission" date="2020-02" db="EMBL/GenBank/DDBJ databases">
        <authorList>
            <person name="Matsumoto Y."/>
            <person name="Motooka D."/>
            <person name="Nakamura S."/>
        </authorList>
    </citation>
    <scope>NUCLEOTIDE SEQUENCE</scope>
    <source>
        <strain evidence="8">JCM 16367</strain>
    </source>
</reference>
<accession>A0A7I7PF30</accession>
<dbReference type="Pfam" id="PF17101">
    <property type="entry name" value="Stealth_CR1"/>
    <property type="match status" value="1"/>
</dbReference>
<feature type="domain" description="Stealth protein CR1 conserved region 1" evidence="5">
    <location>
        <begin position="201"/>
        <end position="224"/>
    </location>
</feature>
<dbReference type="OrthoDB" id="9776077at2"/>
<evidence type="ECO:0000256" key="3">
    <source>
        <dbReference type="ARBA" id="ARBA00023169"/>
    </source>
</evidence>
<organism evidence="8 11">
    <name type="scientific">Mycobacterium noviomagense</name>
    <dbReference type="NCBI Taxonomy" id="459858"/>
    <lineage>
        <taxon>Bacteria</taxon>
        <taxon>Bacillati</taxon>
        <taxon>Actinomycetota</taxon>
        <taxon>Actinomycetes</taxon>
        <taxon>Mycobacteriales</taxon>
        <taxon>Mycobacteriaceae</taxon>
        <taxon>Mycobacterium</taxon>
    </lineage>
</organism>
<dbReference type="Proteomes" id="UP000466894">
    <property type="component" value="Chromosome"/>
</dbReference>
<dbReference type="PANTHER" id="PTHR24045:SF0">
    <property type="entry name" value="N-ACETYLGLUCOSAMINE-1-PHOSPHOTRANSFERASE SUBUNITS ALPHA_BETA"/>
    <property type="match status" value="1"/>
</dbReference>
<dbReference type="EMBL" id="AP022583">
    <property type="protein sequence ID" value="BBY07142.1"/>
    <property type="molecule type" value="Genomic_DNA"/>
</dbReference>
<dbReference type="Proteomes" id="UP000192374">
    <property type="component" value="Unassembled WGS sequence"/>
</dbReference>
<protein>
    <submittedName>
        <fullName evidence="8">Exopolysaccharide phosphotransferase CpsY</fullName>
    </submittedName>
    <submittedName>
        <fullName evidence="9">Sugar phosphotransferase</fullName>
    </submittedName>
</protein>
<dbReference type="Pfam" id="PF17102">
    <property type="entry name" value="Stealth_CR3"/>
    <property type="match status" value="1"/>
</dbReference>
<dbReference type="Pfam" id="PF17103">
    <property type="entry name" value="Stealth_CR4"/>
    <property type="match status" value="1"/>
</dbReference>
<dbReference type="GO" id="GO:0016772">
    <property type="term" value="F:transferase activity, transferring phosphorus-containing groups"/>
    <property type="evidence" value="ECO:0007669"/>
    <property type="project" value="InterPro"/>
</dbReference>
<keyword evidence="2 8" id="KW-0808">Transferase</keyword>
<evidence type="ECO:0000313" key="10">
    <source>
        <dbReference type="Proteomes" id="UP000192374"/>
    </source>
</evidence>
<evidence type="ECO:0000259" key="5">
    <source>
        <dbReference type="Pfam" id="PF17101"/>
    </source>
</evidence>
<dbReference type="RefSeq" id="WP_083088304.1">
    <property type="nucleotide sequence ID" value="NZ_AP022583.1"/>
</dbReference>
<feature type="domain" description="Stealth protein CR4 conserved region 4" evidence="7">
    <location>
        <begin position="465"/>
        <end position="513"/>
    </location>
</feature>